<evidence type="ECO:0000313" key="2">
    <source>
        <dbReference type="EMBL" id="EMI15583.1"/>
    </source>
</evidence>
<organism evidence="2 3">
    <name type="scientific">Rhodopirellula maiorica SM1</name>
    <dbReference type="NCBI Taxonomy" id="1265738"/>
    <lineage>
        <taxon>Bacteria</taxon>
        <taxon>Pseudomonadati</taxon>
        <taxon>Planctomycetota</taxon>
        <taxon>Planctomycetia</taxon>
        <taxon>Pirellulales</taxon>
        <taxon>Pirellulaceae</taxon>
        <taxon>Novipirellula</taxon>
    </lineage>
</organism>
<protein>
    <submittedName>
        <fullName evidence="2">Glycosyl transferase family 2</fullName>
        <ecNumber evidence="2">2.-.-.-</ecNumber>
    </submittedName>
</protein>
<dbReference type="PANTHER" id="PTHR43685">
    <property type="entry name" value="GLYCOSYLTRANSFERASE"/>
    <property type="match status" value="1"/>
</dbReference>
<gene>
    <name evidence="2" type="ORF">RMSM_07495</name>
</gene>
<dbReference type="EMBL" id="ANOG01001066">
    <property type="protein sequence ID" value="EMI15583.1"/>
    <property type="molecule type" value="Genomic_DNA"/>
</dbReference>
<proteinExistence type="predicted"/>
<dbReference type="GO" id="GO:0016740">
    <property type="term" value="F:transferase activity"/>
    <property type="evidence" value="ECO:0007669"/>
    <property type="project" value="UniProtKB-KW"/>
</dbReference>
<dbReference type="InterPro" id="IPR029044">
    <property type="entry name" value="Nucleotide-diphossugar_trans"/>
</dbReference>
<comment type="caution">
    <text evidence="2">The sequence shown here is derived from an EMBL/GenBank/DDBJ whole genome shotgun (WGS) entry which is preliminary data.</text>
</comment>
<feature type="domain" description="Glycosyltransferase 2-like" evidence="1">
    <location>
        <begin position="20"/>
        <end position="184"/>
    </location>
</feature>
<evidence type="ECO:0000259" key="1">
    <source>
        <dbReference type="Pfam" id="PF00535"/>
    </source>
</evidence>
<dbReference type="InterPro" id="IPR050834">
    <property type="entry name" value="Glycosyltransf_2"/>
</dbReference>
<sequence length="317" mass="35564">MTKSSAPIELKSNGLASIAIIICTRNRADSLRATLKSISACRIPNNFSVELIVVDNGSSDHTLKVVEQAKDNFSNVTLRCLIEPKPGQARARNLAIQNTDADLLLWTDDDVLVPVDWVEQMCKPLLSGCADAVMGGVRLAESLKRDWLTPLMSSWLATTDCYKSERPTLVGANMIFSSKILEKVSGFCEDLGPGALGFRDDTEFAGRVNLYGFRIVDGRCCEVEHWPGEKRLTRQSLLKSADSHGRSIAYDADWIAMRHRILALPMFCLLYARSWWESLKASCKYAPVSDKELLMRKNASMWREIHRKNWTQISHTP</sequence>
<dbReference type="PANTHER" id="PTHR43685:SF2">
    <property type="entry name" value="GLYCOSYLTRANSFERASE 2-LIKE DOMAIN-CONTAINING PROTEIN"/>
    <property type="match status" value="1"/>
</dbReference>
<evidence type="ECO:0000313" key="3">
    <source>
        <dbReference type="Proteomes" id="UP000011991"/>
    </source>
</evidence>
<dbReference type="PATRIC" id="fig|1265738.3.peg.7475"/>
<name>M5R7X0_9BACT</name>
<accession>M5R7X0</accession>
<dbReference type="SUPFAM" id="SSF53448">
    <property type="entry name" value="Nucleotide-diphospho-sugar transferases"/>
    <property type="match status" value="1"/>
</dbReference>
<dbReference type="RefSeq" id="WP_008708763.1">
    <property type="nucleotide sequence ID" value="NZ_ANOG01001066.1"/>
</dbReference>
<dbReference type="Proteomes" id="UP000011991">
    <property type="component" value="Unassembled WGS sequence"/>
</dbReference>
<dbReference type="AlphaFoldDB" id="M5R7X0"/>
<reference evidence="2 3" key="1">
    <citation type="journal article" date="2013" name="Mar. Genomics">
        <title>Expression of sulfatases in Rhodopirellula baltica and the diversity of sulfatases in the genus Rhodopirellula.</title>
        <authorList>
            <person name="Wegner C.E."/>
            <person name="Richter-Heitmann T."/>
            <person name="Klindworth A."/>
            <person name="Klockow C."/>
            <person name="Richter M."/>
            <person name="Achstetter T."/>
            <person name="Glockner F.O."/>
            <person name="Harder J."/>
        </authorList>
    </citation>
    <scope>NUCLEOTIDE SEQUENCE [LARGE SCALE GENOMIC DNA]</scope>
    <source>
        <strain evidence="2 3">SM1</strain>
    </source>
</reference>
<keyword evidence="3" id="KW-1185">Reference proteome</keyword>
<dbReference type="CDD" id="cd00761">
    <property type="entry name" value="Glyco_tranf_GTA_type"/>
    <property type="match status" value="1"/>
</dbReference>
<dbReference type="Gene3D" id="3.90.550.10">
    <property type="entry name" value="Spore Coat Polysaccharide Biosynthesis Protein SpsA, Chain A"/>
    <property type="match status" value="1"/>
</dbReference>
<keyword evidence="2" id="KW-0808">Transferase</keyword>
<dbReference type="OrthoDB" id="153025at2"/>
<dbReference type="Pfam" id="PF00535">
    <property type="entry name" value="Glycos_transf_2"/>
    <property type="match status" value="1"/>
</dbReference>
<dbReference type="InterPro" id="IPR001173">
    <property type="entry name" value="Glyco_trans_2-like"/>
</dbReference>
<dbReference type="EC" id="2.-.-.-" evidence="2"/>